<dbReference type="PROSITE" id="PS50020">
    <property type="entry name" value="WW_DOMAIN_2"/>
    <property type="match status" value="1"/>
</dbReference>
<accession>A0AAW1DGF7</accession>
<keyword evidence="4" id="KW-1185">Reference proteome</keyword>
<feature type="domain" description="WW" evidence="2">
    <location>
        <begin position="77"/>
        <end position="104"/>
    </location>
</feature>
<organism evidence="3 4">
    <name type="scientific">Rhynocoris fuscipes</name>
    <dbReference type="NCBI Taxonomy" id="488301"/>
    <lineage>
        <taxon>Eukaryota</taxon>
        <taxon>Metazoa</taxon>
        <taxon>Ecdysozoa</taxon>
        <taxon>Arthropoda</taxon>
        <taxon>Hexapoda</taxon>
        <taxon>Insecta</taxon>
        <taxon>Pterygota</taxon>
        <taxon>Neoptera</taxon>
        <taxon>Paraneoptera</taxon>
        <taxon>Hemiptera</taxon>
        <taxon>Heteroptera</taxon>
        <taxon>Panheteroptera</taxon>
        <taxon>Cimicomorpha</taxon>
        <taxon>Reduviidae</taxon>
        <taxon>Harpactorinae</taxon>
        <taxon>Harpactorini</taxon>
        <taxon>Rhynocoris</taxon>
    </lineage>
</organism>
<dbReference type="PANTHER" id="PTHR13173:SF10">
    <property type="entry name" value="WW DOMAIN-BINDING PROTEIN 4"/>
    <property type="match status" value="1"/>
</dbReference>
<sequence>MTKKSAKDMKDKAKLEGDMKKMEEAALKAYMNDIEANPDYTSQQIKEKLKEKGVELPPPKPVKPSPPPPPVKVRKVWYEAQSEQGYTYYWNADTNESIWEAPAEGYVTLAEQKQEAEMKQKIEQSKLAEKNEELRSWKAREAMKKFRVEPEPKKSTISTGAALDEPGEQSSFGPTPKPQPYGQWTTVERREELPAVDLQLPETKKLEIFVPVVSEPRIKIKEKKINSLCEEGEENIKQEPTVFKKRKPNPNRGNIRQRFDDD</sequence>
<dbReference type="Gene3D" id="2.20.70.10">
    <property type="match status" value="1"/>
</dbReference>
<dbReference type="SUPFAM" id="SSF51045">
    <property type="entry name" value="WW domain"/>
    <property type="match status" value="1"/>
</dbReference>
<dbReference type="CDD" id="cd00201">
    <property type="entry name" value="WW"/>
    <property type="match status" value="1"/>
</dbReference>
<gene>
    <name evidence="3" type="ORF">O3M35_007948</name>
</gene>
<dbReference type="AlphaFoldDB" id="A0AAW1DGF7"/>
<name>A0AAW1DGF7_9HEMI</name>
<dbReference type="GO" id="GO:0071011">
    <property type="term" value="C:precatalytic spliceosome"/>
    <property type="evidence" value="ECO:0007669"/>
    <property type="project" value="TreeGrafter"/>
</dbReference>
<proteinExistence type="predicted"/>
<feature type="region of interest" description="Disordered" evidence="1">
    <location>
        <begin position="239"/>
        <end position="262"/>
    </location>
</feature>
<dbReference type="GO" id="GO:0003723">
    <property type="term" value="F:RNA binding"/>
    <property type="evidence" value="ECO:0007669"/>
    <property type="project" value="TreeGrafter"/>
</dbReference>
<dbReference type="Proteomes" id="UP001461498">
    <property type="component" value="Unassembled WGS sequence"/>
</dbReference>
<dbReference type="GO" id="GO:0000398">
    <property type="term" value="P:mRNA splicing, via spliceosome"/>
    <property type="evidence" value="ECO:0007669"/>
    <property type="project" value="InterPro"/>
</dbReference>
<evidence type="ECO:0000313" key="4">
    <source>
        <dbReference type="Proteomes" id="UP001461498"/>
    </source>
</evidence>
<dbReference type="EMBL" id="JAPXFL010000004">
    <property type="protein sequence ID" value="KAK9508248.1"/>
    <property type="molecule type" value="Genomic_DNA"/>
</dbReference>
<dbReference type="InterPro" id="IPR040023">
    <property type="entry name" value="WBP4"/>
</dbReference>
<dbReference type="InterPro" id="IPR001202">
    <property type="entry name" value="WW_dom"/>
</dbReference>
<dbReference type="PANTHER" id="PTHR13173">
    <property type="entry name" value="WW DOMAIN BINDING PROTEIN 4"/>
    <property type="match status" value="1"/>
</dbReference>
<feature type="compositionally biased region" description="Pro residues" evidence="1">
    <location>
        <begin position="56"/>
        <end position="70"/>
    </location>
</feature>
<dbReference type="InterPro" id="IPR036020">
    <property type="entry name" value="WW_dom_sf"/>
</dbReference>
<protein>
    <recommendedName>
        <fullName evidence="2">WW domain-containing protein</fullName>
    </recommendedName>
</protein>
<evidence type="ECO:0000256" key="1">
    <source>
        <dbReference type="SAM" id="MobiDB-lite"/>
    </source>
</evidence>
<feature type="compositionally biased region" description="Basic and acidic residues" evidence="1">
    <location>
        <begin position="144"/>
        <end position="154"/>
    </location>
</feature>
<feature type="region of interest" description="Disordered" evidence="1">
    <location>
        <begin position="144"/>
        <end position="184"/>
    </location>
</feature>
<feature type="region of interest" description="Disordered" evidence="1">
    <location>
        <begin position="38"/>
        <end position="70"/>
    </location>
</feature>
<reference evidence="3 4" key="1">
    <citation type="submission" date="2022-12" db="EMBL/GenBank/DDBJ databases">
        <title>Chromosome-level genome assembly of true bugs.</title>
        <authorList>
            <person name="Ma L."/>
            <person name="Li H."/>
        </authorList>
    </citation>
    <scope>NUCLEOTIDE SEQUENCE [LARGE SCALE GENOMIC DNA]</scope>
    <source>
        <strain evidence="3">Lab_2022b</strain>
    </source>
</reference>
<evidence type="ECO:0000259" key="2">
    <source>
        <dbReference type="PROSITE" id="PS50020"/>
    </source>
</evidence>
<comment type="caution">
    <text evidence="3">The sequence shown here is derived from an EMBL/GenBank/DDBJ whole genome shotgun (WGS) entry which is preliminary data.</text>
</comment>
<evidence type="ECO:0000313" key="3">
    <source>
        <dbReference type="EMBL" id="KAK9508248.1"/>
    </source>
</evidence>
<dbReference type="SMART" id="SM00456">
    <property type="entry name" value="WW"/>
    <property type="match status" value="1"/>
</dbReference>
<feature type="compositionally biased region" description="Basic and acidic residues" evidence="1">
    <location>
        <begin position="45"/>
        <end position="54"/>
    </location>
</feature>